<accession>A0A7X0RP78</accession>
<evidence type="ECO:0000313" key="13">
    <source>
        <dbReference type="Proteomes" id="UP000547209"/>
    </source>
</evidence>
<dbReference type="EMBL" id="JACJVP010000014">
    <property type="protein sequence ID" value="MBB6670986.1"/>
    <property type="molecule type" value="Genomic_DNA"/>
</dbReference>
<evidence type="ECO:0000256" key="3">
    <source>
        <dbReference type="ARBA" id="ARBA00013036"/>
    </source>
</evidence>
<feature type="binding site" evidence="11">
    <location>
        <begin position="125"/>
        <end position="127"/>
    </location>
    <ligand>
        <name>FMN</name>
        <dbReference type="ChEBI" id="CHEBI:58210"/>
    </ligand>
</feature>
<keyword evidence="5 11" id="KW-0285">Flavoprotein</keyword>
<dbReference type="PIRSF" id="PIRSF001456">
    <property type="entry name" value="Chorismate_synth"/>
    <property type="match status" value="1"/>
</dbReference>
<dbReference type="GO" id="GO:0004107">
    <property type="term" value="F:chorismate synthase activity"/>
    <property type="evidence" value="ECO:0007669"/>
    <property type="project" value="UniProtKB-UniRule"/>
</dbReference>
<evidence type="ECO:0000313" key="12">
    <source>
        <dbReference type="EMBL" id="MBB6670986.1"/>
    </source>
</evidence>
<dbReference type="GO" id="GO:0005829">
    <property type="term" value="C:cytosol"/>
    <property type="evidence" value="ECO:0007669"/>
    <property type="project" value="TreeGrafter"/>
</dbReference>
<evidence type="ECO:0000256" key="7">
    <source>
        <dbReference type="ARBA" id="ARBA00022827"/>
    </source>
</evidence>
<name>A0A7X0RP78_9BACL</name>
<dbReference type="Pfam" id="PF01264">
    <property type="entry name" value="Chorismate_synt"/>
    <property type="match status" value="1"/>
</dbReference>
<dbReference type="AlphaFoldDB" id="A0A7X0RP78"/>
<evidence type="ECO:0000256" key="1">
    <source>
        <dbReference type="ARBA" id="ARBA00005044"/>
    </source>
</evidence>
<evidence type="ECO:0000256" key="10">
    <source>
        <dbReference type="ARBA" id="ARBA00023239"/>
    </source>
</evidence>
<comment type="subunit">
    <text evidence="11">Homotetramer.</text>
</comment>
<dbReference type="PANTHER" id="PTHR21085:SF0">
    <property type="entry name" value="CHORISMATE SYNTHASE"/>
    <property type="match status" value="1"/>
</dbReference>
<dbReference type="PROSITE" id="PS00788">
    <property type="entry name" value="CHORISMATE_SYNTHASE_2"/>
    <property type="match status" value="1"/>
</dbReference>
<evidence type="ECO:0000256" key="4">
    <source>
        <dbReference type="ARBA" id="ARBA00022605"/>
    </source>
</evidence>
<evidence type="ECO:0000256" key="2">
    <source>
        <dbReference type="ARBA" id="ARBA00008014"/>
    </source>
</evidence>
<protein>
    <recommendedName>
        <fullName evidence="3 11">Chorismate synthase</fullName>
        <shortName evidence="11">CS</shortName>
        <ecNumber evidence="3 11">4.2.3.5</ecNumber>
    </recommendedName>
    <alternativeName>
        <fullName evidence="11">5-enolpyruvylshikimate-3-phosphate phospholyase</fullName>
    </alternativeName>
</protein>
<comment type="similarity">
    <text evidence="2 11">Belongs to the chorismate synthase family.</text>
</comment>
<dbReference type="GO" id="GO:0009073">
    <property type="term" value="P:aromatic amino acid family biosynthetic process"/>
    <property type="evidence" value="ECO:0007669"/>
    <property type="project" value="UniProtKB-KW"/>
</dbReference>
<dbReference type="Gene3D" id="3.60.150.10">
    <property type="entry name" value="Chorismate synthase AroC"/>
    <property type="match status" value="1"/>
</dbReference>
<proteinExistence type="inferred from homology"/>
<feature type="binding site" evidence="11">
    <location>
        <position position="48"/>
    </location>
    <ligand>
        <name>NADP(+)</name>
        <dbReference type="ChEBI" id="CHEBI:58349"/>
    </ligand>
</feature>
<dbReference type="NCBIfam" id="TIGR00033">
    <property type="entry name" value="aroC"/>
    <property type="match status" value="1"/>
</dbReference>
<dbReference type="PROSITE" id="PS00789">
    <property type="entry name" value="CHORISMATE_SYNTHASE_3"/>
    <property type="match status" value="1"/>
</dbReference>
<evidence type="ECO:0000256" key="8">
    <source>
        <dbReference type="ARBA" id="ARBA00022857"/>
    </source>
</evidence>
<gene>
    <name evidence="11 12" type="primary">aroC</name>
    <name evidence="12" type="ORF">H7C19_09825</name>
</gene>
<dbReference type="PANTHER" id="PTHR21085">
    <property type="entry name" value="CHORISMATE SYNTHASE"/>
    <property type="match status" value="1"/>
</dbReference>
<dbReference type="NCBIfam" id="NF003793">
    <property type="entry name" value="PRK05382.1"/>
    <property type="match status" value="1"/>
</dbReference>
<keyword evidence="10 11" id="KW-0456">Lyase</keyword>
<dbReference type="InterPro" id="IPR000453">
    <property type="entry name" value="Chorismate_synth"/>
</dbReference>
<keyword evidence="8 11" id="KW-0521">NADP</keyword>
<dbReference type="GO" id="GO:0009423">
    <property type="term" value="P:chorismate biosynthetic process"/>
    <property type="evidence" value="ECO:0007669"/>
    <property type="project" value="UniProtKB-UniRule"/>
</dbReference>
<comment type="cofactor">
    <cofactor evidence="11">
        <name>FMNH2</name>
        <dbReference type="ChEBI" id="CHEBI:57618"/>
    </cofactor>
    <text evidence="11">Reduced FMN (FMNH(2)).</text>
</comment>
<sequence>MAGNTFGEMFKITTFGESHGAAVGVVVDGVTPGVEMDEAYIQIQMDRRKPGQSSVTSPRKEYDVVRILSGVFEGKTTGTPLFVILHNHDMRPEAYNEIQHYFRPGHADFTYLQKYGFRDYRGSGRASGRETAARVAGGAVARKLLEKRGVQVLAYTKEIGGIACRSFEEQAIEQNAVRACDPAAATEMIKKVEHLAAVGDSCGGIVECRIRGVIPGLGEPVFDKLDAELAKAMLSIGSVKGIEFGSGFAAASMLGSEHNDEMSAAVVFLTNHSGGMIGGISTGQEIIFRVAVKPTSSISIPQQTINITGEDQQIRIEGRHDPCICPRIVPVVEAMACLVLEDQYKRQAAMLG</sequence>
<dbReference type="RefSeq" id="WP_185142476.1">
    <property type="nucleotide sequence ID" value="NZ_JACJVP010000014.1"/>
</dbReference>
<evidence type="ECO:0000256" key="6">
    <source>
        <dbReference type="ARBA" id="ARBA00022643"/>
    </source>
</evidence>
<comment type="caution">
    <text evidence="12">The sequence shown here is derived from an EMBL/GenBank/DDBJ whole genome shotgun (WGS) entry which is preliminary data.</text>
</comment>
<evidence type="ECO:0000256" key="11">
    <source>
        <dbReference type="HAMAP-Rule" id="MF_00300"/>
    </source>
</evidence>
<keyword evidence="6 11" id="KW-0288">FMN</keyword>
<feature type="binding site" evidence="11">
    <location>
        <begin position="293"/>
        <end position="297"/>
    </location>
    <ligand>
        <name>FMN</name>
        <dbReference type="ChEBI" id="CHEBI:58210"/>
    </ligand>
</feature>
<dbReference type="CDD" id="cd07304">
    <property type="entry name" value="Chorismate_synthase"/>
    <property type="match status" value="1"/>
</dbReference>
<dbReference type="UniPathway" id="UPA00053">
    <property type="reaction ID" value="UER00090"/>
</dbReference>
<dbReference type="GO" id="GO:0010181">
    <property type="term" value="F:FMN binding"/>
    <property type="evidence" value="ECO:0007669"/>
    <property type="project" value="TreeGrafter"/>
</dbReference>
<feature type="binding site" evidence="11">
    <location>
        <position position="319"/>
    </location>
    <ligand>
        <name>FMN</name>
        <dbReference type="ChEBI" id="CHEBI:58210"/>
    </ligand>
</feature>
<feature type="binding site" evidence="11">
    <location>
        <position position="278"/>
    </location>
    <ligand>
        <name>FMN</name>
        <dbReference type="ChEBI" id="CHEBI:58210"/>
    </ligand>
</feature>
<keyword evidence="9 11" id="KW-0057">Aromatic amino acid biosynthesis</keyword>
<organism evidence="12 13">
    <name type="scientific">Cohnella nanjingensis</name>
    <dbReference type="NCBI Taxonomy" id="1387779"/>
    <lineage>
        <taxon>Bacteria</taxon>
        <taxon>Bacillati</taxon>
        <taxon>Bacillota</taxon>
        <taxon>Bacilli</taxon>
        <taxon>Bacillales</taxon>
        <taxon>Paenibacillaceae</taxon>
        <taxon>Cohnella</taxon>
    </lineage>
</organism>
<evidence type="ECO:0000256" key="9">
    <source>
        <dbReference type="ARBA" id="ARBA00023141"/>
    </source>
</evidence>
<comment type="caution">
    <text evidence="11">Lacks conserved residue(s) required for the propagation of feature annotation.</text>
</comment>
<comment type="pathway">
    <text evidence="1 11">Metabolic intermediate biosynthesis; chorismate biosynthesis; chorismate from D-erythrose 4-phosphate and phosphoenolpyruvate: step 7/7.</text>
</comment>
<comment type="function">
    <text evidence="11">Catalyzes the anti-1,4-elimination of the C-3 phosphate and the C-6 proR hydrogen from 5-enolpyruvylshikimate-3-phosphate (EPSP) to yield chorismate, which is the branch point compound that serves as the starting substrate for the three terminal pathways of aromatic amino acid biosynthesis. This reaction introduces a second double bond into the aromatic ring system.</text>
</comment>
<keyword evidence="13" id="KW-1185">Reference proteome</keyword>
<comment type="catalytic activity">
    <reaction evidence="11">
        <text>5-O-(1-carboxyvinyl)-3-phosphoshikimate = chorismate + phosphate</text>
        <dbReference type="Rhea" id="RHEA:21020"/>
        <dbReference type="ChEBI" id="CHEBI:29748"/>
        <dbReference type="ChEBI" id="CHEBI:43474"/>
        <dbReference type="ChEBI" id="CHEBI:57701"/>
        <dbReference type="EC" id="4.2.3.5"/>
    </reaction>
</comment>
<dbReference type="GO" id="GO:0008652">
    <property type="term" value="P:amino acid biosynthetic process"/>
    <property type="evidence" value="ECO:0007669"/>
    <property type="project" value="UniProtKB-KW"/>
</dbReference>
<dbReference type="InterPro" id="IPR035904">
    <property type="entry name" value="Chorismate_synth_AroC_sf"/>
</dbReference>
<dbReference type="EC" id="4.2.3.5" evidence="3 11"/>
<dbReference type="InterPro" id="IPR020541">
    <property type="entry name" value="Chorismate_synthase_CS"/>
</dbReference>
<keyword evidence="4 11" id="KW-0028">Amino-acid biosynthesis</keyword>
<dbReference type="HAMAP" id="MF_00300">
    <property type="entry name" value="Chorismate_synth"/>
    <property type="match status" value="1"/>
</dbReference>
<dbReference type="SUPFAM" id="SSF103263">
    <property type="entry name" value="Chorismate synthase, AroC"/>
    <property type="match status" value="1"/>
</dbReference>
<dbReference type="Proteomes" id="UP000547209">
    <property type="component" value="Unassembled WGS sequence"/>
</dbReference>
<evidence type="ECO:0000256" key="5">
    <source>
        <dbReference type="ARBA" id="ARBA00022630"/>
    </source>
</evidence>
<keyword evidence="7 11" id="KW-0274">FAD</keyword>
<reference evidence="12 13" key="1">
    <citation type="submission" date="2020-08" db="EMBL/GenBank/DDBJ databases">
        <title>Cohnella phylogeny.</title>
        <authorList>
            <person name="Dunlap C."/>
        </authorList>
    </citation>
    <scope>NUCLEOTIDE SEQUENCE [LARGE SCALE GENOMIC DNA]</scope>
    <source>
        <strain evidence="12 13">DSM 28246</strain>
    </source>
</reference>